<evidence type="ECO:0000313" key="1">
    <source>
        <dbReference type="EMBL" id="JAD28191.1"/>
    </source>
</evidence>
<reference evidence="1" key="2">
    <citation type="journal article" date="2015" name="Data Brief">
        <title>Shoot transcriptome of the giant reed, Arundo donax.</title>
        <authorList>
            <person name="Barrero R.A."/>
            <person name="Guerrero F.D."/>
            <person name="Moolhuijzen P."/>
            <person name="Goolsby J.A."/>
            <person name="Tidwell J."/>
            <person name="Bellgard S.E."/>
            <person name="Bellgard M.I."/>
        </authorList>
    </citation>
    <scope>NUCLEOTIDE SEQUENCE</scope>
    <source>
        <tissue evidence="1">Shoot tissue taken approximately 20 cm above the soil surface</tissue>
    </source>
</reference>
<reference evidence="1" key="1">
    <citation type="submission" date="2014-09" db="EMBL/GenBank/DDBJ databases">
        <authorList>
            <person name="Magalhaes I.L.F."/>
            <person name="Oliveira U."/>
            <person name="Santos F.R."/>
            <person name="Vidigal T.H.D.A."/>
            <person name="Brescovit A.D."/>
            <person name="Santos A.J."/>
        </authorList>
    </citation>
    <scope>NUCLEOTIDE SEQUENCE</scope>
    <source>
        <tissue evidence="1">Shoot tissue taken approximately 20 cm above the soil surface</tissue>
    </source>
</reference>
<sequence length="60" mass="6475">MGNMLGAHCCTKASASPWQDTTVNPSPSILKLARICMITSGAYTIPEVHNFVCVTQQYTS</sequence>
<protein>
    <submittedName>
        <fullName evidence="1">Uncharacterized protein</fullName>
    </submittedName>
</protein>
<organism evidence="1">
    <name type="scientific">Arundo donax</name>
    <name type="common">Giant reed</name>
    <name type="synonym">Donax arundinaceus</name>
    <dbReference type="NCBI Taxonomy" id="35708"/>
    <lineage>
        <taxon>Eukaryota</taxon>
        <taxon>Viridiplantae</taxon>
        <taxon>Streptophyta</taxon>
        <taxon>Embryophyta</taxon>
        <taxon>Tracheophyta</taxon>
        <taxon>Spermatophyta</taxon>
        <taxon>Magnoliopsida</taxon>
        <taxon>Liliopsida</taxon>
        <taxon>Poales</taxon>
        <taxon>Poaceae</taxon>
        <taxon>PACMAD clade</taxon>
        <taxon>Arundinoideae</taxon>
        <taxon>Arundineae</taxon>
        <taxon>Arundo</taxon>
    </lineage>
</organism>
<proteinExistence type="predicted"/>
<name>A0A0A8YPK2_ARUDO</name>
<dbReference type="EMBL" id="GBRH01269704">
    <property type="protein sequence ID" value="JAD28191.1"/>
    <property type="molecule type" value="Transcribed_RNA"/>
</dbReference>
<accession>A0A0A8YPK2</accession>
<dbReference type="AlphaFoldDB" id="A0A0A8YPK2"/>